<dbReference type="NCBIfam" id="TIGR02532">
    <property type="entry name" value="IV_pilin_GFxxxE"/>
    <property type="match status" value="1"/>
</dbReference>
<dbReference type="KEGG" id="pez:HWQ56_24615"/>
<dbReference type="Pfam" id="PF07963">
    <property type="entry name" value="N_methyl"/>
    <property type="match status" value="1"/>
</dbReference>
<name>A0A7D5H2S5_9PSED</name>
<dbReference type="Proteomes" id="UP000509568">
    <property type="component" value="Chromosome"/>
</dbReference>
<dbReference type="Gene3D" id="3.30.700.10">
    <property type="entry name" value="Glycoprotein, Type 4 Pilin"/>
    <property type="match status" value="1"/>
</dbReference>
<proteinExistence type="inferred from homology"/>
<evidence type="ECO:0000256" key="5">
    <source>
        <dbReference type="SAM" id="Phobius"/>
    </source>
</evidence>
<dbReference type="Pfam" id="PF00114">
    <property type="entry name" value="Pilin"/>
    <property type="match status" value="1"/>
</dbReference>
<organism evidence="6 7">
    <name type="scientific">Pseudomonas eucalypticola</name>
    <dbReference type="NCBI Taxonomy" id="2599595"/>
    <lineage>
        <taxon>Bacteria</taxon>
        <taxon>Pseudomonadati</taxon>
        <taxon>Pseudomonadota</taxon>
        <taxon>Gammaproteobacteria</taxon>
        <taxon>Pseudomonadales</taxon>
        <taxon>Pseudomonadaceae</taxon>
        <taxon>Pseudomonas</taxon>
    </lineage>
</organism>
<accession>A0A7D5H2S5</accession>
<dbReference type="AlphaFoldDB" id="A0A7D5H2S5"/>
<gene>
    <name evidence="6" type="ORF">HWQ56_24615</name>
</gene>
<evidence type="ECO:0000256" key="2">
    <source>
        <dbReference type="ARBA" id="ARBA00022481"/>
    </source>
</evidence>
<dbReference type="InterPro" id="IPR045584">
    <property type="entry name" value="Pilin-like"/>
</dbReference>
<dbReference type="GO" id="GO:0043107">
    <property type="term" value="P:type IV pilus-dependent motility"/>
    <property type="evidence" value="ECO:0007669"/>
    <property type="project" value="TreeGrafter"/>
</dbReference>
<evidence type="ECO:0000256" key="1">
    <source>
        <dbReference type="ARBA" id="ARBA00005233"/>
    </source>
</evidence>
<keyword evidence="5" id="KW-0812">Transmembrane</keyword>
<keyword evidence="4" id="KW-0281">Fimbrium</keyword>
<evidence type="ECO:0000313" key="6">
    <source>
        <dbReference type="EMBL" id="QKZ06787.1"/>
    </source>
</evidence>
<reference evidence="6 7" key="1">
    <citation type="submission" date="2020-06" db="EMBL/GenBank/DDBJ databases">
        <title>Pseudomonas eucalypticola sp. nov., an endophyte of Eucalyptus dunnii leaves with biocontrol ability of eucalyptus leaf blight.</title>
        <authorList>
            <person name="Liu Y."/>
            <person name="Song Z."/>
            <person name="Zeng H."/>
            <person name="Lu M."/>
            <person name="Wang X."/>
            <person name="Lian X."/>
            <person name="Zhang Q."/>
        </authorList>
    </citation>
    <scope>NUCLEOTIDE SEQUENCE [LARGE SCALE GENOMIC DNA]</scope>
    <source>
        <strain evidence="6 7">NP-1</strain>
    </source>
</reference>
<comment type="similarity">
    <text evidence="1 4">Belongs to the N-Me-Phe pilin family.</text>
</comment>
<dbReference type="RefSeq" id="WP_176571985.1">
    <property type="nucleotide sequence ID" value="NZ_CP056030.1"/>
</dbReference>
<keyword evidence="2" id="KW-0488">Methylation</keyword>
<evidence type="ECO:0000256" key="3">
    <source>
        <dbReference type="ARBA" id="ARBA00029638"/>
    </source>
</evidence>
<dbReference type="PANTHER" id="PTHR30093:SF34">
    <property type="entry name" value="PREPILIN PEPTIDASE-DEPENDENT PROTEIN D"/>
    <property type="match status" value="1"/>
</dbReference>
<dbReference type="SUPFAM" id="SSF54523">
    <property type="entry name" value="Pili subunits"/>
    <property type="match status" value="1"/>
</dbReference>
<dbReference type="GO" id="GO:0007155">
    <property type="term" value="P:cell adhesion"/>
    <property type="evidence" value="ECO:0007669"/>
    <property type="project" value="InterPro"/>
</dbReference>
<keyword evidence="7" id="KW-1185">Reference proteome</keyword>
<dbReference type="InterPro" id="IPR001082">
    <property type="entry name" value="Pilin"/>
</dbReference>
<dbReference type="PROSITE" id="PS00409">
    <property type="entry name" value="PROKAR_NTER_METHYL"/>
    <property type="match status" value="1"/>
</dbReference>
<dbReference type="InterPro" id="IPR012902">
    <property type="entry name" value="N_methyl_site"/>
</dbReference>
<sequence>MKNQKGFTLIELMVVVAIIGILAAIAIPQYTRYQAKSKVAAAVAETSAMKVGVDDAVNSNTAPTLALAGGAASSANCSAIAIAGSATANVTITCTITNAPSIVQGKNVVWTRTADTGVWACSSTVTDTTLLPKSCGG</sequence>
<evidence type="ECO:0000256" key="4">
    <source>
        <dbReference type="RuleBase" id="RU000389"/>
    </source>
</evidence>
<feature type="transmembrane region" description="Helical" evidence="5">
    <location>
        <begin position="6"/>
        <end position="27"/>
    </location>
</feature>
<protein>
    <recommendedName>
        <fullName evidence="3">Pilin</fullName>
    </recommendedName>
</protein>
<dbReference type="GO" id="GO:0044096">
    <property type="term" value="C:type IV pilus"/>
    <property type="evidence" value="ECO:0007669"/>
    <property type="project" value="TreeGrafter"/>
</dbReference>
<keyword evidence="5" id="KW-0472">Membrane</keyword>
<dbReference type="EMBL" id="CP056030">
    <property type="protein sequence ID" value="QKZ06787.1"/>
    <property type="molecule type" value="Genomic_DNA"/>
</dbReference>
<dbReference type="PANTHER" id="PTHR30093">
    <property type="entry name" value="GENERAL SECRETION PATHWAY PROTEIN G"/>
    <property type="match status" value="1"/>
</dbReference>
<evidence type="ECO:0000313" key="7">
    <source>
        <dbReference type="Proteomes" id="UP000509568"/>
    </source>
</evidence>
<keyword evidence="5" id="KW-1133">Transmembrane helix</keyword>